<sequence>MALFLLFAASILLAATAHHVPGQEDFLSIDCGLDAAFSGRMDTYTDIPYVSDGPYIDGGENHEIAADQQESGLDADLLTLRSFPTGTRNCYALPAQSGAKYLLRMQFLHGNYDGNNKSSSSSPVQFDLYLGTDYWDTVQNGSYWWSEAVFVAWASWVPVCLLNTGRGTPFVNTLELRQLEDSLYPDVTADLSMSTFERINLGANTTTRYPDDPYDRFWWRRASSSWAYISTQSPIVQLEHDSFDVPVSVLQRAAIAVGNDTVLNVLTWEGYKASLMFKVFLHFADFQKSQLRQFDIYFNNQRLDNYSPTYLTASSVQSSGWSKSPDGVYNITLAANNVSVLPPMMSAYEIYSLIAHHTQRTFSKDFDIMMSIKHKYGVIKNWMGDPCFPVQYAWNGVKCSNTTDNTTRIISLDLSNSNLHGVISDNFTLLTELRFLDLSGNSTNGPIPDSLCKKNANTFIFRYDSDKDMCNGTTSLSPSKKKTTIISIVVVVPMVIVVALVLSCLIWGRKRKPKRKIGVNETLSWGTRVRIVIESAQGLDYLHKGCSLPIIHRDVKTNNILLDQNLRAKIADFGLCKTYLNDMQTHISTNAACSAGYMDPEYYNTGWLTESSDVYSFGVVLLEVATGEPPMLPGHGHITQRVKQKISTGKISMVADPKLGGSYDINSMWKFVDTALACTADAAIRRPTMAVVVMQLKESLALEESREDLSVRGSFTSTIEDPLSTIGPSAR</sequence>
<reference evidence="1" key="1">
    <citation type="submission" date="2021-05" db="EMBL/GenBank/DDBJ databases">
        <authorList>
            <person name="Scholz U."/>
            <person name="Mascher M."/>
            <person name="Fiebig A."/>
        </authorList>
    </citation>
    <scope>NUCLEOTIDE SEQUENCE [LARGE SCALE GENOMIC DNA]</scope>
</reference>
<keyword evidence="2" id="KW-1185">Reference proteome</keyword>
<organism evidence="1 2">
    <name type="scientific">Avena sativa</name>
    <name type="common">Oat</name>
    <dbReference type="NCBI Taxonomy" id="4498"/>
    <lineage>
        <taxon>Eukaryota</taxon>
        <taxon>Viridiplantae</taxon>
        <taxon>Streptophyta</taxon>
        <taxon>Embryophyta</taxon>
        <taxon>Tracheophyta</taxon>
        <taxon>Spermatophyta</taxon>
        <taxon>Magnoliopsida</taxon>
        <taxon>Liliopsida</taxon>
        <taxon>Poales</taxon>
        <taxon>Poaceae</taxon>
        <taxon>BOP clade</taxon>
        <taxon>Pooideae</taxon>
        <taxon>Poodae</taxon>
        <taxon>Poeae</taxon>
        <taxon>Poeae Chloroplast Group 1 (Aveneae type)</taxon>
        <taxon>Aveninae</taxon>
        <taxon>Avena</taxon>
    </lineage>
</organism>
<name>A0ACD5YA80_AVESA</name>
<evidence type="ECO:0000313" key="1">
    <source>
        <dbReference type="EnsemblPlants" id="AVESA.00010b.r2.5DG0968250.2.CDS"/>
    </source>
</evidence>
<accession>A0ACD5YA80</accession>
<protein>
    <submittedName>
        <fullName evidence="1">Uncharacterized protein</fullName>
    </submittedName>
</protein>
<evidence type="ECO:0000313" key="2">
    <source>
        <dbReference type="Proteomes" id="UP001732700"/>
    </source>
</evidence>
<reference evidence="1" key="2">
    <citation type="submission" date="2025-09" db="UniProtKB">
        <authorList>
            <consortium name="EnsemblPlants"/>
        </authorList>
    </citation>
    <scope>IDENTIFICATION</scope>
</reference>
<dbReference type="Proteomes" id="UP001732700">
    <property type="component" value="Chromosome 5D"/>
</dbReference>
<dbReference type="EnsemblPlants" id="AVESA.00010b.r2.5DG0968250.2">
    <property type="protein sequence ID" value="AVESA.00010b.r2.5DG0968250.2.CDS"/>
    <property type="gene ID" value="AVESA.00010b.r2.5DG0968250"/>
</dbReference>
<proteinExistence type="predicted"/>